<keyword evidence="4" id="KW-0496">Mitochondrion</keyword>
<dbReference type="PANTHER" id="PTHR21013">
    <property type="entry name" value="ATP SYNTHASE MITOCHONDRIAL F1 COMPLEX ASSEMBLY FACTOR 2/ATP12 PROTEIN, MITOCHONDRIAL PRECURSOR"/>
    <property type="match status" value="1"/>
</dbReference>
<dbReference type="Gene3D" id="3.30.2180.10">
    <property type="entry name" value="ATP12-like"/>
    <property type="match status" value="1"/>
</dbReference>
<evidence type="ECO:0000313" key="7">
    <source>
        <dbReference type="Proteomes" id="UP000014500"/>
    </source>
</evidence>
<dbReference type="HOGENOM" id="CLU_047893_2_0_1"/>
<proteinExistence type="inferred from homology"/>
<organism evidence="6 7">
    <name type="scientific">Strigamia maritima</name>
    <name type="common">European centipede</name>
    <name type="synonym">Geophilus maritimus</name>
    <dbReference type="NCBI Taxonomy" id="126957"/>
    <lineage>
        <taxon>Eukaryota</taxon>
        <taxon>Metazoa</taxon>
        <taxon>Ecdysozoa</taxon>
        <taxon>Arthropoda</taxon>
        <taxon>Myriapoda</taxon>
        <taxon>Chilopoda</taxon>
        <taxon>Pleurostigmophora</taxon>
        <taxon>Geophilomorpha</taxon>
        <taxon>Linotaeniidae</taxon>
        <taxon>Strigamia</taxon>
    </lineage>
</organism>
<accession>T1J1S3</accession>
<dbReference type="InterPro" id="IPR011419">
    <property type="entry name" value="ATP12_ATP_synth-F1-assembly"/>
</dbReference>
<dbReference type="Pfam" id="PF07542">
    <property type="entry name" value="ATP12"/>
    <property type="match status" value="1"/>
</dbReference>
<dbReference type="STRING" id="126957.T1J1S3"/>
<dbReference type="eggNOG" id="KOG3015">
    <property type="taxonomic scope" value="Eukaryota"/>
</dbReference>
<evidence type="ECO:0000256" key="2">
    <source>
        <dbReference type="ARBA" id="ARBA00008231"/>
    </source>
</evidence>
<evidence type="ECO:0000256" key="4">
    <source>
        <dbReference type="ARBA" id="ARBA00023128"/>
    </source>
</evidence>
<dbReference type="Proteomes" id="UP000014500">
    <property type="component" value="Unassembled WGS sequence"/>
</dbReference>
<dbReference type="GO" id="GO:0005739">
    <property type="term" value="C:mitochondrion"/>
    <property type="evidence" value="ECO:0007669"/>
    <property type="project" value="UniProtKB-SubCell"/>
</dbReference>
<evidence type="ECO:0000256" key="3">
    <source>
        <dbReference type="ARBA" id="ARBA00022946"/>
    </source>
</evidence>
<evidence type="ECO:0000256" key="5">
    <source>
        <dbReference type="ARBA" id="ARBA00023186"/>
    </source>
</evidence>
<dbReference type="SUPFAM" id="SSF160909">
    <property type="entry name" value="ATP12-like"/>
    <property type="match status" value="1"/>
</dbReference>
<comment type="similarity">
    <text evidence="2">Belongs to the ATP12 family.</text>
</comment>
<name>T1J1S3_STRMM</name>
<dbReference type="OMA" id="WDPVLHW"/>
<dbReference type="EnsemblMetazoa" id="SMAR007495-RA">
    <property type="protein sequence ID" value="SMAR007495-PA"/>
    <property type="gene ID" value="SMAR007495"/>
</dbReference>
<evidence type="ECO:0000313" key="6">
    <source>
        <dbReference type="EnsemblMetazoa" id="SMAR007495-PA"/>
    </source>
</evidence>
<keyword evidence="5" id="KW-0143">Chaperone</keyword>
<dbReference type="AlphaFoldDB" id="T1J1S3"/>
<keyword evidence="3" id="KW-0809">Transit peptide</keyword>
<evidence type="ECO:0000256" key="1">
    <source>
        <dbReference type="ARBA" id="ARBA00004173"/>
    </source>
</evidence>
<dbReference type="PANTHER" id="PTHR21013:SF10">
    <property type="entry name" value="ATP SYNTHASE MITOCHONDRIAL F1 COMPLEX ASSEMBLY FACTOR 2"/>
    <property type="match status" value="1"/>
</dbReference>
<dbReference type="InterPro" id="IPR042272">
    <property type="entry name" value="ATP12_ATP_synth-F1-assembly_N"/>
</dbReference>
<sequence length="258" mass="29407">MQVRSIASSAVRWAAKRKRFYQQARINQSDGQYEVCLDHRKLKTPLGSVLEVPSHALALAVAQEWNIQRNVINLNTMHLTSLCNTALDNPMRYTTQSLVGHVLEYLETDTLCFPQLEPEELAKLQGEKWDPLVLWFEKRFDVRLDRSSVIGGQVVSSTVKDIITRQLLSYNFWALIGMFSAVETLKSLVLALAVVERRLSCASAVDLARLETEFQISRWGNVEWAHEIELMDSRARVAAATLFTQLNCESNFTFEKSK</sequence>
<keyword evidence="7" id="KW-1185">Reference proteome</keyword>
<dbReference type="InterPro" id="IPR023335">
    <property type="entry name" value="ATP12_ortho_dom_sf"/>
</dbReference>
<reference evidence="6" key="2">
    <citation type="submission" date="2015-02" db="UniProtKB">
        <authorList>
            <consortium name="EnsemblMetazoa"/>
        </authorList>
    </citation>
    <scope>IDENTIFICATION</scope>
</reference>
<reference evidence="7" key="1">
    <citation type="submission" date="2011-05" db="EMBL/GenBank/DDBJ databases">
        <authorList>
            <person name="Richards S.R."/>
            <person name="Qu J."/>
            <person name="Jiang H."/>
            <person name="Jhangiani S.N."/>
            <person name="Agravi P."/>
            <person name="Goodspeed R."/>
            <person name="Gross S."/>
            <person name="Mandapat C."/>
            <person name="Jackson L."/>
            <person name="Mathew T."/>
            <person name="Pu L."/>
            <person name="Thornton R."/>
            <person name="Saada N."/>
            <person name="Wilczek-Boney K.B."/>
            <person name="Lee S."/>
            <person name="Kovar C."/>
            <person name="Wu Y."/>
            <person name="Scherer S.E."/>
            <person name="Worley K.C."/>
            <person name="Muzny D.M."/>
            <person name="Gibbs R."/>
        </authorList>
    </citation>
    <scope>NUCLEOTIDE SEQUENCE</scope>
    <source>
        <strain evidence="7">Brora</strain>
    </source>
</reference>
<dbReference type="GO" id="GO:0033615">
    <property type="term" value="P:mitochondrial proton-transporting ATP synthase complex assembly"/>
    <property type="evidence" value="ECO:0007669"/>
    <property type="project" value="TreeGrafter"/>
</dbReference>
<evidence type="ECO:0008006" key="8">
    <source>
        <dbReference type="Google" id="ProtNLM"/>
    </source>
</evidence>
<protein>
    <recommendedName>
        <fullName evidence="8">ATP synthase mitochondrial F1 complex assembly factor 2</fullName>
    </recommendedName>
</protein>
<dbReference type="Gene3D" id="1.10.3580.10">
    <property type="entry name" value="ATP12 ATPase"/>
    <property type="match status" value="1"/>
</dbReference>
<comment type="subcellular location">
    <subcellularLocation>
        <location evidence="1">Mitochondrion</location>
    </subcellularLocation>
</comment>
<dbReference type="EMBL" id="JH431789">
    <property type="status" value="NOT_ANNOTATED_CDS"/>
    <property type="molecule type" value="Genomic_DNA"/>
</dbReference>
<dbReference type="PhylomeDB" id="T1J1S3"/>